<keyword evidence="6" id="KW-1185">Reference proteome</keyword>
<dbReference type="InterPro" id="IPR036388">
    <property type="entry name" value="WH-like_DNA-bd_sf"/>
</dbReference>
<keyword evidence="3" id="KW-0238">DNA-binding</keyword>
<organism evidence="5 6">
    <name type="scientific">Nocardioides imazamoxiresistens</name>
    <dbReference type="NCBI Taxonomy" id="3231893"/>
    <lineage>
        <taxon>Bacteria</taxon>
        <taxon>Bacillati</taxon>
        <taxon>Actinomycetota</taxon>
        <taxon>Actinomycetes</taxon>
        <taxon>Propionibacteriales</taxon>
        <taxon>Nocardioidaceae</taxon>
        <taxon>Nocardioides</taxon>
    </lineage>
</organism>
<gene>
    <name evidence="5" type="ORF">RDV89_05605</name>
</gene>
<evidence type="ECO:0000313" key="5">
    <source>
        <dbReference type="EMBL" id="MDT9592533.1"/>
    </source>
</evidence>
<dbReference type="RefSeq" id="WP_315731957.1">
    <property type="nucleotide sequence ID" value="NZ_JAVYII010000002.1"/>
</dbReference>
<protein>
    <submittedName>
        <fullName evidence="5">BlaI/MecI/CopY family transcriptional regulator</fullName>
    </submittedName>
</protein>
<accession>A0ABU3PTH6</accession>
<name>A0ABU3PTH6_9ACTN</name>
<evidence type="ECO:0000313" key="6">
    <source>
        <dbReference type="Proteomes" id="UP001268542"/>
    </source>
</evidence>
<proteinExistence type="inferred from homology"/>
<evidence type="ECO:0000256" key="1">
    <source>
        <dbReference type="ARBA" id="ARBA00011046"/>
    </source>
</evidence>
<comment type="similarity">
    <text evidence="1">Belongs to the BlaI transcriptional regulatory family.</text>
</comment>
<dbReference type="SUPFAM" id="SSF46785">
    <property type="entry name" value="Winged helix' DNA-binding domain"/>
    <property type="match status" value="1"/>
</dbReference>
<evidence type="ECO:0000256" key="2">
    <source>
        <dbReference type="ARBA" id="ARBA00023015"/>
    </source>
</evidence>
<keyword evidence="2" id="KW-0805">Transcription regulation</keyword>
<comment type="caution">
    <text evidence="5">The sequence shown here is derived from an EMBL/GenBank/DDBJ whole genome shotgun (WGS) entry which is preliminary data.</text>
</comment>
<dbReference type="Proteomes" id="UP001268542">
    <property type="component" value="Unassembled WGS sequence"/>
</dbReference>
<dbReference type="Gene3D" id="1.10.10.10">
    <property type="entry name" value="Winged helix-like DNA-binding domain superfamily/Winged helix DNA-binding domain"/>
    <property type="match status" value="1"/>
</dbReference>
<evidence type="ECO:0000256" key="3">
    <source>
        <dbReference type="ARBA" id="ARBA00023125"/>
    </source>
</evidence>
<dbReference type="InterPro" id="IPR005650">
    <property type="entry name" value="BlaI_family"/>
</dbReference>
<dbReference type="Pfam" id="PF03965">
    <property type="entry name" value="Penicillinase_R"/>
    <property type="match status" value="1"/>
</dbReference>
<reference evidence="5 6" key="1">
    <citation type="submission" date="2023-08" db="EMBL/GenBank/DDBJ databases">
        <title>Nocardioides seae sp. nov., a bacterium isolated from a soil.</title>
        <authorList>
            <person name="Wang X."/>
        </authorList>
    </citation>
    <scope>NUCLEOTIDE SEQUENCE [LARGE SCALE GENOMIC DNA]</scope>
    <source>
        <strain evidence="5 6">YZH12</strain>
    </source>
</reference>
<dbReference type="EMBL" id="JAVYII010000002">
    <property type="protein sequence ID" value="MDT9592533.1"/>
    <property type="molecule type" value="Genomic_DNA"/>
</dbReference>
<evidence type="ECO:0000256" key="4">
    <source>
        <dbReference type="ARBA" id="ARBA00023163"/>
    </source>
</evidence>
<sequence length="122" mass="13252">MVVQRRPRGALEGQVMRLLWDAARPLTAREVVGLMPEPRPAHTTILTALDRLAAKGQVRRTGTRDIQFEAASSEEEHVGHAMLERLLASRDPEGVLRHFTGGLDADGLAALRRAVGSPDGQA</sequence>
<dbReference type="InterPro" id="IPR036390">
    <property type="entry name" value="WH_DNA-bd_sf"/>
</dbReference>
<keyword evidence="4" id="KW-0804">Transcription</keyword>